<sequence>MTAIGLLIYSRMNGASCPLNMCWGTAAAVGINARTIGHRICWPPGDVARHGLAFLMTSLACSLAFVAINYRDGIDRLLRDLPDGLAAGALIGGIAVAAVVELAYHALCASIRSFVTTNARTHNGG</sequence>
<proteinExistence type="predicted"/>
<evidence type="ECO:0000256" key="1">
    <source>
        <dbReference type="SAM" id="Phobius"/>
    </source>
</evidence>
<gene>
    <name evidence="2" type="ORF">LF1_55650</name>
</gene>
<reference evidence="2 3" key="1">
    <citation type="submission" date="2019-08" db="EMBL/GenBank/DDBJ databases">
        <title>Deep-cultivation of Planctomycetes and their phenomic and genomic characterization uncovers novel biology.</title>
        <authorList>
            <person name="Wiegand S."/>
            <person name="Jogler M."/>
            <person name="Boedeker C."/>
            <person name="Pinto D."/>
            <person name="Vollmers J."/>
            <person name="Rivas-Marin E."/>
            <person name="Kohn T."/>
            <person name="Peeters S.H."/>
            <person name="Heuer A."/>
            <person name="Rast P."/>
            <person name="Oberbeckmann S."/>
            <person name="Bunk B."/>
            <person name="Jeske O."/>
            <person name="Meyerdierks A."/>
            <person name="Storesund J.E."/>
            <person name="Kallscheuer N."/>
            <person name="Luecker S."/>
            <person name="Lage O.M."/>
            <person name="Pohl T."/>
            <person name="Merkel B.J."/>
            <person name="Hornburger P."/>
            <person name="Mueller R.-W."/>
            <person name="Bruemmer F."/>
            <person name="Labrenz M."/>
            <person name="Spormann A.M."/>
            <person name="Op Den Camp H."/>
            <person name="Overmann J."/>
            <person name="Amann R."/>
            <person name="Jetten M.S.M."/>
            <person name="Mascher T."/>
            <person name="Medema M.H."/>
            <person name="Devos D.P."/>
            <person name="Kaster A.-K."/>
            <person name="Ovreas L."/>
            <person name="Rohde M."/>
            <person name="Galperin M.Y."/>
            <person name="Jogler C."/>
        </authorList>
    </citation>
    <scope>NUCLEOTIDE SEQUENCE [LARGE SCALE GENOMIC DNA]</scope>
    <source>
        <strain evidence="2 3">LF1</strain>
    </source>
</reference>
<keyword evidence="1" id="KW-0812">Transmembrane</keyword>
<feature type="transmembrane region" description="Helical" evidence="1">
    <location>
        <begin position="85"/>
        <end position="104"/>
    </location>
</feature>
<organism evidence="2 3">
    <name type="scientific">Rubripirellula obstinata</name>
    <dbReference type="NCBI Taxonomy" id="406547"/>
    <lineage>
        <taxon>Bacteria</taxon>
        <taxon>Pseudomonadati</taxon>
        <taxon>Planctomycetota</taxon>
        <taxon>Planctomycetia</taxon>
        <taxon>Pirellulales</taxon>
        <taxon>Pirellulaceae</taxon>
        <taxon>Rubripirellula</taxon>
    </lineage>
</organism>
<feature type="transmembrane region" description="Helical" evidence="1">
    <location>
        <begin position="52"/>
        <end position="70"/>
    </location>
</feature>
<comment type="caution">
    <text evidence="2">The sequence shown here is derived from an EMBL/GenBank/DDBJ whole genome shotgun (WGS) entry which is preliminary data.</text>
</comment>
<evidence type="ECO:0000313" key="2">
    <source>
        <dbReference type="EMBL" id="KAA1257165.1"/>
    </source>
</evidence>
<keyword evidence="1" id="KW-1133">Transmembrane helix</keyword>
<dbReference type="AlphaFoldDB" id="A0A5B1CB05"/>
<protein>
    <submittedName>
        <fullName evidence="2">Uncharacterized protein</fullName>
    </submittedName>
</protein>
<evidence type="ECO:0000313" key="3">
    <source>
        <dbReference type="Proteomes" id="UP000322699"/>
    </source>
</evidence>
<dbReference type="Proteomes" id="UP000322699">
    <property type="component" value="Unassembled WGS sequence"/>
</dbReference>
<name>A0A5B1CB05_9BACT</name>
<keyword evidence="3" id="KW-1185">Reference proteome</keyword>
<accession>A0A5B1CB05</accession>
<keyword evidence="1" id="KW-0472">Membrane</keyword>
<dbReference type="EMBL" id="VRLW01000004">
    <property type="protein sequence ID" value="KAA1257165.1"/>
    <property type="molecule type" value="Genomic_DNA"/>
</dbReference>